<dbReference type="GO" id="GO:0005634">
    <property type="term" value="C:nucleus"/>
    <property type="evidence" value="ECO:0007669"/>
    <property type="project" value="UniProtKB-SubCell"/>
</dbReference>
<feature type="region of interest" description="Disordered" evidence="4">
    <location>
        <begin position="61"/>
        <end position="101"/>
    </location>
</feature>
<comment type="similarity">
    <text evidence="2">Belongs to the lin-54 family.</text>
</comment>
<dbReference type="GO" id="GO:0006355">
    <property type="term" value="P:regulation of DNA-templated transcription"/>
    <property type="evidence" value="ECO:0007669"/>
    <property type="project" value="TreeGrafter"/>
</dbReference>
<dbReference type="SMART" id="SM01114">
    <property type="entry name" value="CXC"/>
    <property type="match status" value="1"/>
</dbReference>
<feature type="compositionally biased region" description="Gly residues" evidence="4">
    <location>
        <begin position="85"/>
        <end position="97"/>
    </location>
</feature>
<dbReference type="Proteomes" id="UP000823388">
    <property type="component" value="Chromosome 5N"/>
</dbReference>
<proteinExistence type="inferred from homology"/>
<comment type="caution">
    <text evidence="6">The sequence shown here is derived from an EMBL/GenBank/DDBJ whole genome shotgun (WGS) entry which is preliminary data.</text>
</comment>
<dbReference type="PANTHER" id="PTHR12446:SF65">
    <property type="entry name" value="CRC DOMAIN-CONTAINING PROTEIN"/>
    <property type="match status" value="1"/>
</dbReference>
<evidence type="ECO:0000259" key="5">
    <source>
        <dbReference type="PROSITE" id="PS51634"/>
    </source>
</evidence>
<name>A0A8T0RU72_PANVG</name>
<keyword evidence="7" id="KW-1185">Reference proteome</keyword>
<dbReference type="PROSITE" id="PS51634">
    <property type="entry name" value="CRC"/>
    <property type="match status" value="1"/>
</dbReference>
<keyword evidence="3" id="KW-0539">Nucleus</keyword>
<reference evidence="6" key="1">
    <citation type="submission" date="2020-05" db="EMBL/GenBank/DDBJ databases">
        <title>WGS assembly of Panicum virgatum.</title>
        <authorList>
            <person name="Lovell J.T."/>
            <person name="Jenkins J."/>
            <person name="Shu S."/>
            <person name="Juenger T.E."/>
            <person name="Schmutz J."/>
        </authorList>
    </citation>
    <scope>NUCLEOTIDE SEQUENCE</scope>
    <source>
        <strain evidence="6">AP13</strain>
    </source>
</reference>
<dbReference type="InterPro" id="IPR005172">
    <property type="entry name" value="CRC"/>
</dbReference>
<feature type="domain" description="CRC" evidence="5">
    <location>
        <begin position="1"/>
        <end position="63"/>
    </location>
</feature>
<comment type="subcellular location">
    <subcellularLocation>
        <location evidence="1">Nucleus</location>
    </subcellularLocation>
</comment>
<accession>A0A8T0RU72</accession>
<organism evidence="6 7">
    <name type="scientific">Panicum virgatum</name>
    <name type="common">Blackwell switchgrass</name>
    <dbReference type="NCBI Taxonomy" id="38727"/>
    <lineage>
        <taxon>Eukaryota</taxon>
        <taxon>Viridiplantae</taxon>
        <taxon>Streptophyta</taxon>
        <taxon>Embryophyta</taxon>
        <taxon>Tracheophyta</taxon>
        <taxon>Spermatophyta</taxon>
        <taxon>Magnoliopsida</taxon>
        <taxon>Liliopsida</taxon>
        <taxon>Poales</taxon>
        <taxon>Poaceae</taxon>
        <taxon>PACMAD clade</taxon>
        <taxon>Panicoideae</taxon>
        <taxon>Panicodae</taxon>
        <taxon>Paniceae</taxon>
        <taxon>Panicinae</taxon>
        <taxon>Panicum</taxon>
        <taxon>Panicum sect. Hiantes</taxon>
    </lineage>
</organism>
<evidence type="ECO:0000256" key="1">
    <source>
        <dbReference type="ARBA" id="ARBA00004123"/>
    </source>
</evidence>
<dbReference type="InterPro" id="IPR033467">
    <property type="entry name" value="Tesmin/TSO1-like_CXC"/>
</dbReference>
<dbReference type="EMBL" id="CM029046">
    <property type="protein sequence ID" value="KAG2590052.1"/>
    <property type="molecule type" value="Genomic_DNA"/>
</dbReference>
<dbReference type="AlphaFoldDB" id="A0A8T0RU72"/>
<evidence type="ECO:0000313" key="7">
    <source>
        <dbReference type="Proteomes" id="UP000823388"/>
    </source>
</evidence>
<dbReference type="InterPro" id="IPR028307">
    <property type="entry name" value="Lin-54_fam"/>
</dbReference>
<sequence>MRLKTKPGAPQSKDSALTAEQRVHGKGCTCNKSGCKKNYCECFKKQVACTTRCKCQGCENSYGSGGKGLQENSDPGRPSGKPNGEPGGGDGSPGGSGESAVVIDEELLRPTEAGVAENVAAIDDPSDSGPCIHGGIYIYQNSQPQRNQGPVQAILTHEKPTTTRRIPKQVEIDEAAEIQNIGNRYDCTWH</sequence>
<dbReference type="PANTHER" id="PTHR12446">
    <property type="entry name" value="TESMIN/TSO1-RELATED"/>
    <property type="match status" value="1"/>
</dbReference>
<evidence type="ECO:0000256" key="4">
    <source>
        <dbReference type="SAM" id="MobiDB-lite"/>
    </source>
</evidence>
<dbReference type="OrthoDB" id="6283463at2759"/>
<evidence type="ECO:0000256" key="3">
    <source>
        <dbReference type="ARBA" id="ARBA00023242"/>
    </source>
</evidence>
<gene>
    <name evidence="6" type="ORF">PVAP13_5NG311800</name>
</gene>
<evidence type="ECO:0000256" key="2">
    <source>
        <dbReference type="ARBA" id="ARBA00007267"/>
    </source>
</evidence>
<dbReference type="Pfam" id="PF03638">
    <property type="entry name" value="TCR"/>
    <property type="match status" value="1"/>
</dbReference>
<protein>
    <recommendedName>
        <fullName evidence="5">CRC domain-containing protein</fullName>
    </recommendedName>
</protein>
<evidence type="ECO:0000313" key="6">
    <source>
        <dbReference type="EMBL" id="KAG2590052.1"/>
    </source>
</evidence>